<evidence type="ECO:0000256" key="1">
    <source>
        <dbReference type="ARBA" id="ARBA00004418"/>
    </source>
</evidence>
<protein>
    <recommendedName>
        <fullName evidence="5">Tol-Pal system protein TolB</fullName>
    </recommendedName>
</protein>
<dbReference type="Proteomes" id="UP000008315">
    <property type="component" value="Chromosome"/>
</dbReference>
<feature type="signal peptide" evidence="5">
    <location>
        <begin position="1"/>
        <end position="23"/>
    </location>
</feature>
<keyword evidence="5" id="KW-0132">Cell division</keyword>
<dbReference type="InterPro" id="IPR011659">
    <property type="entry name" value="WD40"/>
</dbReference>
<dbReference type="PATRIC" id="fig|271065.3.peg.1068"/>
<evidence type="ECO:0000313" key="7">
    <source>
        <dbReference type="EMBL" id="CCE22735.1"/>
    </source>
</evidence>
<feature type="chain" id="PRO_5009012874" description="Tol-Pal system protein TolB" evidence="5">
    <location>
        <begin position="24"/>
        <end position="430"/>
    </location>
</feature>
<keyword evidence="3 5" id="KW-0732">Signal</keyword>
<proteinExistence type="inferred from homology"/>
<dbReference type="STRING" id="1091494.MEALZ_1041"/>
<keyword evidence="8" id="KW-1185">Reference proteome</keyword>
<accession>G4ST25</accession>
<feature type="domain" description="TolB N-terminal" evidence="6">
    <location>
        <begin position="25"/>
        <end position="129"/>
    </location>
</feature>
<dbReference type="InterPro" id="IPR007195">
    <property type="entry name" value="TolB_N"/>
</dbReference>
<dbReference type="AlphaFoldDB" id="G4ST25"/>
<dbReference type="GO" id="GO:0017038">
    <property type="term" value="P:protein import"/>
    <property type="evidence" value="ECO:0007669"/>
    <property type="project" value="InterPro"/>
</dbReference>
<dbReference type="HOGENOM" id="CLU_047123_0_0_6"/>
<keyword evidence="5" id="KW-0131">Cell cycle</keyword>
<dbReference type="SUPFAM" id="SSF52964">
    <property type="entry name" value="TolB, N-terminal domain"/>
    <property type="match status" value="1"/>
</dbReference>
<dbReference type="InterPro" id="IPR011042">
    <property type="entry name" value="6-blade_b-propeller_TolB-like"/>
</dbReference>
<evidence type="ECO:0000259" key="6">
    <source>
        <dbReference type="Pfam" id="PF04052"/>
    </source>
</evidence>
<dbReference type="GO" id="GO:0051301">
    <property type="term" value="P:cell division"/>
    <property type="evidence" value="ECO:0007669"/>
    <property type="project" value="UniProtKB-UniRule"/>
</dbReference>
<dbReference type="Pfam" id="PF04052">
    <property type="entry name" value="TolB_N"/>
    <property type="match status" value="1"/>
</dbReference>
<dbReference type="PANTHER" id="PTHR36842:SF1">
    <property type="entry name" value="PROTEIN TOLB"/>
    <property type="match status" value="1"/>
</dbReference>
<evidence type="ECO:0000256" key="5">
    <source>
        <dbReference type="HAMAP-Rule" id="MF_00671"/>
    </source>
</evidence>
<evidence type="ECO:0000256" key="4">
    <source>
        <dbReference type="ARBA" id="ARBA00022764"/>
    </source>
</evidence>
<dbReference type="GO" id="GO:0042597">
    <property type="term" value="C:periplasmic space"/>
    <property type="evidence" value="ECO:0007669"/>
    <property type="project" value="UniProtKB-SubCell"/>
</dbReference>
<dbReference type="SUPFAM" id="SSF69304">
    <property type="entry name" value="Tricorn protease N-terminal domain"/>
    <property type="match status" value="1"/>
</dbReference>
<keyword evidence="4 5" id="KW-0574">Periplasm</keyword>
<name>G4ST25_META2</name>
<evidence type="ECO:0000313" key="8">
    <source>
        <dbReference type="Proteomes" id="UP000008315"/>
    </source>
</evidence>
<dbReference type="InterPro" id="IPR014167">
    <property type="entry name" value="Tol-Pal_TolB"/>
</dbReference>
<gene>
    <name evidence="5 7" type="primary">tolB</name>
    <name evidence="7" type="ordered locus">MEALZ_1041</name>
</gene>
<dbReference type="Gene3D" id="2.120.10.30">
    <property type="entry name" value="TolB, C-terminal domain"/>
    <property type="match status" value="1"/>
</dbReference>
<comment type="subunit">
    <text evidence="5">The Tol-Pal system is composed of five core proteins: the inner membrane proteins TolA, TolQ and TolR, the periplasmic protein TolB and the outer membrane protein Pal. They form a network linking the inner and outer membranes and the peptidoglycan layer.</text>
</comment>
<evidence type="ECO:0000256" key="2">
    <source>
        <dbReference type="ARBA" id="ARBA00009820"/>
    </source>
</evidence>
<dbReference type="NCBIfam" id="TIGR02800">
    <property type="entry name" value="propeller_TolB"/>
    <property type="match status" value="1"/>
</dbReference>
<reference evidence="8" key="1">
    <citation type="journal article" date="2012" name="J. Bacteriol.">
        <title>Genome sequence of the haloalkaliphilic methanotrophic bacterium Methylomicrobium alcaliphilum 20Z.</title>
        <authorList>
            <person name="Vuilleumier S."/>
            <person name="Khmelenina V.N."/>
            <person name="Bringel F."/>
            <person name="Reshetnikov A.S."/>
            <person name="Lajus A."/>
            <person name="Mangenot S."/>
            <person name="Rouy Z."/>
            <person name="Op den Camp H.J."/>
            <person name="Jetten M.S."/>
            <person name="Dispirito A.A."/>
            <person name="Dunfield P."/>
            <person name="Klotz M.G."/>
            <person name="Semrau J.D."/>
            <person name="Stein L.Y."/>
            <person name="Barbe V."/>
            <person name="Medigue C."/>
            <person name="Trotsenko Y.A."/>
            <person name="Kalyuzhnaya M.G."/>
        </authorList>
    </citation>
    <scope>NUCLEOTIDE SEQUENCE [LARGE SCALE GENOMIC DNA]</scope>
    <source>
        <strain evidence="8">DSM 19304 / NCIMB 14124 / VKM B-2133 / 20Z</strain>
    </source>
</reference>
<evidence type="ECO:0000256" key="3">
    <source>
        <dbReference type="ARBA" id="ARBA00022729"/>
    </source>
</evidence>
<comment type="subcellular location">
    <subcellularLocation>
        <location evidence="1 5">Periplasm</location>
    </subcellularLocation>
</comment>
<dbReference type="Gene3D" id="3.40.50.10070">
    <property type="entry name" value="TolB, N-terminal domain"/>
    <property type="match status" value="1"/>
</dbReference>
<dbReference type="PANTHER" id="PTHR36842">
    <property type="entry name" value="PROTEIN TOLB HOMOLOG"/>
    <property type="match status" value="1"/>
</dbReference>
<dbReference type="KEGG" id="mah:MEALZ_1041"/>
<dbReference type="RefSeq" id="WP_014147534.1">
    <property type="nucleotide sequence ID" value="NC_016112.1"/>
</dbReference>
<comment type="similarity">
    <text evidence="2 5">Belongs to the TolB family.</text>
</comment>
<organism evidence="7 8">
    <name type="scientific">Methylotuvimicrobium alcaliphilum (strain DSM 19304 / NCIMB 14124 / VKM B-2133 / 20Z)</name>
    <name type="common">Methylomicrobium alcaliphilum</name>
    <dbReference type="NCBI Taxonomy" id="1091494"/>
    <lineage>
        <taxon>Bacteria</taxon>
        <taxon>Pseudomonadati</taxon>
        <taxon>Pseudomonadota</taxon>
        <taxon>Gammaproteobacteria</taxon>
        <taxon>Methylococcales</taxon>
        <taxon>Methylococcaceae</taxon>
        <taxon>Methylotuvimicrobium</taxon>
    </lineage>
</organism>
<comment type="function">
    <text evidence="5">Part of the Tol-Pal system, which plays a role in outer membrane invagination during cell division and is important for maintaining outer membrane integrity.</text>
</comment>
<dbReference type="EMBL" id="FO082060">
    <property type="protein sequence ID" value="CCE22735.1"/>
    <property type="molecule type" value="Genomic_DNA"/>
</dbReference>
<dbReference type="HAMAP" id="MF_00671">
    <property type="entry name" value="TolB"/>
    <property type="match status" value="1"/>
</dbReference>
<sequence precursor="true">MFYLIRNFTLLSFIALYASLSQAELTIQITKGSEKAMPIAIVPFGGQAGQAAIPVDIAEVVDNDLNRSGYFNTLPRKDMLTKPTRPEEVRFRNWQVLGQDYLVIGQVIPEGGRYNINFQLFDVYKNEQMLGYRMTVPSNELRKSAHHISDLIFEKLIGKKGDFSGRIAYVTVNKEPNGRRRYNLEVADSDGYGPRAVAASYEPIMSPAWSPDGRMLAYVSFESKSSAIYVQELATGKRTRIAGFPGINGAPAWSPEGSKLALTLSKDGSPDIFTLDLSSRSLTKLSTGYSIDTEPVWSPDGKHIVFTSDRGGKPQLYMMPARGGQVKRLTFDGAYNAGASFSSNGSSLAMVHGNKGDYRIAVMDMGSRTINVLTGGPLDDAPSFSPNGTKILYATKQGGRTVLSVVSIDGRMQQKLVLNSGEVREPAWSP</sequence>
<dbReference type="Pfam" id="PF07676">
    <property type="entry name" value="PD40"/>
    <property type="match status" value="4"/>
</dbReference>